<evidence type="ECO:0000313" key="1">
    <source>
        <dbReference type="EMBL" id="MDU0371629.1"/>
    </source>
</evidence>
<proteinExistence type="predicted"/>
<name>A0ABU3TJS6_9BACT</name>
<protein>
    <submittedName>
        <fullName evidence="1">Uncharacterized protein</fullName>
    </submittedName>
</protein>
<dbReference type="Proteomes" id="UP001250698">
    <property type="component" value="Unassembled WGS sequence"/>
</dbReference>
<evidence type="ECO:0000313" key="2">
    <source>
        <dbReference type="Proteomes" id="UP001250698"/>
    </source>
</evidence>
<dbReference type="EMBL" id="JAWDJT010000009">
    <property type="protein sequence ID" value="MDU0371629.1"/>
    <property type="molecule type" value="Genomic_DNA"/>
</dbReference>
<accession>A0ABU3TJS6</accession>
<reference evidence="1 2" key="1">
    <citation type="submission" date="2023-10" db="EMBL/GenBank/DDBJ databases">
        <title>Hymenobacter endophyticus sp. nov., an isolate from the leaf tissues of wheat.</title>
        <authorList>
            <person name="Dai Y."/>
        </authorList>
    </citation>
    <scope>NUCLEOTIDE SEQUENCE [LARGE SCALE GENOMIC DNA]</scope>
    <source>
        <strain evidence="1 2">ZK17L-C2</strain>
    </source>
</reference>
<dbReference type="RefSeq" id="WP_315999088.1">
    <property type="nucleotide sequence ID" value="NZ_JAWDJT010000009.1"/>
</dbReference>
<keyword evidence="2" id="KW-1185">Reference proteome</keyword>
<comment type="caution">
    <text evidence="1">The sequence shown here is derived from an EMBL/GenBank/DDBJ whole genome shotgun (WGS) entry which is preliminary data.</text>
</comment>
<organism evidence="1 2">
    <name type="scientific">Hymenobacter endophyticus</name>
    <dbReference type="NCBI Taxonomy" id="3076335"/>
    <lineage>
        <taxon>Bacteria</taxon>
        <taxon>Pseudomonadati</taxon>
        <taxon>Bacteroidota</taxon>
        <taxon>Cytophagia</taxon>
        <taxon>Cytophagales</taxon>
        <taxon>Hymenobacteraceae</taxon>
        <taxon>Hymenobacter</taxon>
    </lineage>
</organism>
<gene>
    <name evidence="1" type="ORF">ROI90_14575</name>
</gene>
<sequence length="327" mass="37762">MQRLLYYPGFEPPNLNWLKFSILYCENVQCIVPYDRQYMLSNEFRNVIDLSDLIDLHNPGHYEADRATIRAVREIERILHKPYQYSSLFHQVNTLTRLRNRDNWNNIVYRSKFTGEWIDFCLQEGVGREIDGGVLLSEELAFIFMTHLAKEVAISNDRVIATDNIKYNNYTSYSIPANRVNDRKSSFARSVISLSMPVNIESAPLYKLLTFRSKNRDLISAFNRQLKLYNDNISNGMLSGDFIKEFKDLKSEIYKELFVHGMASVGVALSSYIFLKNGLDYNAEYAKEVVGALGGGFGGYFSIKKTLFEPNDRKSCGKYFANLSRLK</sequence>